<evidence type="ECO:0000256" key="1">
    <source>
        <dbReference type="ARBA" id="ARBA00023125"/>
    </source>
</evidence>
<evidence type="ECO:0000256" key="2">
    <source>
        <dbReference type="SAM" id="Phobius"/>
    </source>
</evidence>
<dbReference type="SMART" id="SM00530">
    <property type="entry name" value="HTH_XRE"/>
    <property type="match status" value="1"/>
</dbReference>
<dbReference type="PROSITE" id="PS50943">
    <property type="entry name" value="HTH_CROC1"/>
    <property type="match status" value="1"/>
</dbReference>
<geneLocation type="plasmid" evidence="4">
    <name>pRGFK1348</name>
</geneLocation>
<keyword evidence="4" id="KW-0614">Plasmid</keyword>
<dbReference type="PANTHER" id="PTHR46558">
    <property type="entry name" value="TRACRIPTIONAL REGULATORY PROTEIN-RELATED-RELATED"/>
    <property type="match status" value="1"/>
</dbReference>
<evidence type="ECO:0000313" key="4">
    <source>
        <dbReference type="EMBL" id="CRY97009.1"/>
    </source>
</evidence>
<dbReference type="InterPro" id="IPR001387">
    <property type="entry name" value="Cro/C1-type_HTH"/>
</dbReference>
<keyword evidence="2" id="KW-0812">Transmembrane</keyword>
<dbReference type="EMBL" id="LN853910">
    <property type="protein sequence ID" value="CRY97009.1"/>
    <property type="molecule type" value="Genomic_DNA"/>
</dbReference>
<keyword evidence="2" id="KW-1133">Transmembrane helix</keyword>
<reference evidence="4" key="1">
    <citation type="submission" date="2015-06" db="EMBL/GenBank/DDBJ databases">
        <authorList>
            <person name="Joergensen T."/>
        </authorList>
    </citation>
    <scope>NUCLEOTIDE SEQUENCE</scope>
    <source>
        <plasmid evidence="4">pRGFK1348</plasmid>
    </source>
</reference>
<feature type="transmembrane region" description="Helical" evidence="2">
    <location>
        <begin position="109"/>
        <end position="131"/>
    </location>
</feature>
<accession>A0A0H5Q6F9</accession>
<name>A0A0H5Q6F9_9ZZZZ</name>
<dbReference type="AlphaFoldDB" id="A0A0H5Q6F9"/>
<dbReference type="InterPro" id="IPR010982">
    <property type="entry name" value="Lambda_DNA-bd_dom_sf"/>
</dbReference>
<proteinExistence type="predicted"/>
<dbReference type="SUPFAM" id="SSF47413">
    <property type="entry name" value="lambda repressor-like DNA-binding domains"/>
    <property type="match status" value="1"/>
</dbReference>
<reference evidence="4" key="2">
    <citation type="submission" date="2015-07" db="EMBL/GenBank/DDBJ databases">
        <title>Plasmids, circular viruses and viroids from rat gut.</title>
        <authorList>
            <person name="Jorgensen T.J."/>
            <person name="Hansen M.A."/>
            <person name="Xu Z."/>
            <person name="Tabak M.A."/>
            <person name="Sorensen S.J."/>
            <person name="Hansen L.H."/>
        </authorList>
    </citation>
    <scope>NUCLEOTIDE SEQUENCE</scope>
    <source>
        <plasmid evidence="4">pRGFK1348</plasmid>
    </source>
</reference>
<dbReference type="Gene3D" id="1.10.260.40">
    <property type="entry name" value="lambda repressor-like DNA-binding domains"/>
    <property type="match status" value="1"/>
</dbReference>
<evidence type="ECO:0000259" key="3">
    <source>
        <dbReference type="PROSITE" id="PS50943"/>
    </source>
</evidence>
<protein>
    <recommendedName>
        <fullName evidence="3">HTH cro/C1-type domain-containing protein</fullName>
    </recommendedName>
</protein>
<feature type="transmembrane region" description="Helical" evidence="2">
    <location>
        <begin position="79"/>
        <end position="97"/>
    </location>
</feature>
<dbReference type="CDD" id="cd00093">
    <property type="entry name" value="HTH_XRE"/>
    <property type="match status" value="1"/>
</dbReference>
<feature type="domain" description="HTH cro/C1-type" evidence="3">
    <location>
        <begin position="7"/>
        <end position="61"/>
    </location>
</feature>
<sequence>MNIADRIQYLRKQNGYSQEELADKVGVSRQAVSKWESEQSTPDLEKIIIMSELFEVTTDYILKGIEPVSTTNRKTIRTLYAGFVLIFAIIAGIWSFAANRFNYDEIILITLAGGVVGFGIALIVQVIGGMISNQKQ</sequence>
<dbReference type="Pfam" id="PF01381">
    <property type="entry name" value="HTH_3"/>
    <property type="match status" value="1"/>
</dbReference>
<keyword evidence="2" id="KW-0472">Membrane</keyword>
<organism evidence="4">
    <name type="scientific">uncultured prokaryote</name>
    <dbReference type="NCBI Taxonomy" id="198431"/>
    <lineage>
        <taxon>unclassified sequences</taxon>
        <taxon>environmental samples</taxon>
    </lineage>
</organism>
<keyword evidence="1" id="KW-0238">DNA-binding</keyword>
<dbReference type="GO" id="GO:0003677">
    <property type="term" value="F:DNA binding"/>
    <property type="evidence" value="ECO:0007669"/>
    <property type="project" value="UniProtKB-KW"/>
</dbReference>
<dbReference type="PANTHER" id="PTHR46558:SF13">
    <property type="entry name" value="HTH-TYPE TRANSCRIPTIONAL REGULATOR IMMR"/>
    <property type="match status" value="1"/>
</dbReference>